<evidence type="ECO:0000256" key="4">
    <source>
        <dbReference type="ARBA" id="ARBA00022968"/>
    </source>
</evidence>
<dbReference type="InParanoid" id="A0A1D2VQ86"/>
<keyword evidence="4" id="KW-0735">Signal-anchor</keyword>
<dbReference type="InterPro" id="IPR021988">
    <property type="entry name" value="BMT1"/>
</dbReference>
<sequence length="466" mass="54822">MNSKYKDIFSDDYSKFKTEDQLVDANWYQYSGSSVFIKKLNINIMISRIAYSIIGVKNYPITSFLSVQLFDNNWNELNYFPNNIIKDKFPTILNIPFYYHTNKGAKYFGPEDPRVILKPNFINNNIDEEPVIIFNMDLGDEIDNIRAMHAYLPFQKHLIHFQIIGETVKKKEKNWKPFIDEKDYLDNDHLIEIKYQIGVNSKFGYINFIYNISPLTILKCNLDNGLCLKTYQELADINKNTNENNEISVMRGGTNLFPIKGLLREKFNNNLQEILKNKFERKDIWIGFAKTHLKNCGCGERIYRPHLFLFSKENSENKKYKIELISSSVDFNIEVLSWDEELPNDQACFSKFSVLMPNSVAYWDLVDNQYTEEDYMGITLSESDSNVIVIHVRGMLKYLLNSLNKEETIYIDKKLENDQDKGKKNEKKNNLLVEIESRKMVECVIEKAKRYCEEYGFSHKKIENLD</sequence>
<dbReference type="Proteomes" id="UP000095038">
    <property type="component" value="Unassembled WGS sequence"/>
</dbReference>
<evidence type="ECO:0000256" key="2">
    <source>
        <dbReference type="ARBA" id="ARBA00009486"/>
    </source>
</evidence>
<dbReference type="GeneID" id="30963776"/>
<dbReference type="STRING" id="1344418.A0A1D2VQ86"/>
<keyword evidence="6" id="KW-0808">Transferase</keyword>
<dbReference type="GO" id="GO:0000030">
    <property type="term" value="F:mannosyltransferase activity"/>
    <property type="evidence" value="ECO:0007669"/>
    <property type="project" value="InterPro"/>
</dbReference>
<proteinExistence type="inferred from homology"/>
<evidence type="ECO:0000256" key="5">
    <source>
        <dbReference type="ARBA" id="ARBA00023316"/>
    </source>
</evidence>
<evidence type="ECO:0000313" key="6">
    <source>
        <dbReference type="EMBL" id="ODV63768.1"/>
    </source>
</evidence>
<organism evidence="6 7">
    <name type="scientific">Ascoidea rubescens DSM 1968</name>
    <dbReference type="NCBI Taxonomy" id="1344418"/>
    <lineage>
        <taxon>Eukaryota</taxon>
        <taxon>Fungi</taxon>
        <taxon>Dikarya</taxon>
        <taxon>Ascomycota</taxon>
        <taxon>Saccharomycotina</taxon>
        <taxon>Saccharomycetes</taxon>
        <taxon>Ascoideaceae</taxon>
        <taxon>Ascoidea</taxon>
    </lineage>
</organism>
<evidence type="ECO:0000256" key="1">
    <source>
        <dbReference type="ARBA" id="ARBA00004606"/>
    </source>
</evidence>
<comment type="subcellular location">
    <subcellularLocation>
        <location evidence="1">Membrane</location>
        <topology evidence="1">Single-pass type II membrane protein</topology>
    </subcellularLocation>
</comment>
<keyword evidence="7" id="KW-1185">Reference proteome</keyword>
<comment type="similarity">
    <text evidence="2">Belongs to the BMT family.</text>
</comment>
<dbReference type="EMBL" id="KV454475">
    <property type="protein sequence ID" value="ODV63768.1"/>
    <property type="molecule type" value="Genomic_DNA"/>
</dbReference>
<dbReference type="Pfam" id="PF12141">
    <property type="entry name" value="BMT"/>
    <property type="match status" value="1"/>
</dbReference>
<dbReference type="GO" id="GO:0071555">
    <property type="term" value="P:cell wall organization"/>
    <property type="evidence" value="ECO:0007669"/>
    <property type="project" value="UniProtKB-KW"/>
</dbReference>
<dbReference type="GO" id="GO:0016020">
    <property type="term" value="C:membrane"/>
    <property type="evidence" value="ECO:0007669"/>
    <property type="project" value="UniProtKB-SubCell"/>
</dbReference>
<dbReference type="OrthoDB" id="3631276at2759"/>
<name>A0A1D2VQ86_9ASCO</name>
<protein>
    <submittedName>
        <fullName evidence="6">Glycosyltransferase family 91 protein</fullName>
    </submittedName>
</protein>
<dbReference type="RefSeq" id="XP_020050075.1">
    <property type="nucleotide sequence ID" value="XM_020190140.1"/>
</dbReference>
<reference evidence="7" key="1">
    <citation type="submission" date="2016-05" db="EMBL/GenBank/DDBJ databases">
        <title>Comparative genomics of biotechnologically important yeasts.</title>
        <authorList>
            <consortium name="DOE Joint Genome Institute"/>
            <person name="Riley R."/>
            <person name="Haridas S."/>
            <person name="Wolfe K.H."/>
            <person name="Lopes M.R."/>
            <person name="Hittinger C.T."/>
            <person name="Goker M."/>
            <person name="Salamov A."/>
            <person name="Wisecaver J."/>
            <person name="Long T.M."/>
            <person name="Aerts A.L."/>
            <person name="Barry K."/>
            <person name="Choi C."/>
            <person name="Clum A."/>
            <person name="Coughlan A.Y."/>
            <person name="Deshpande S."/>
            <person name="Douglass A.P."/>
            <person name="Hanson S.J."/>
            <person name="Klenk H.-P."/>
            <person name="Labutti K."/>
            <person name="Lapidus A."/>
            <person name="Lindquist E."/>
            <person name="Lipzen A."/>
            <person name="Meier-Kolthoff J.P."/>
            <person name="Ohm R.A."/>
            <person name="Otillar R.P."/>
            <person name="Pangilinan J."/>
            <person name="Peng Y."/>
            <person name="Rokas A."/>
            <person name="Rosa C.A."/>
            <person name="Scheuner C."/>
            <person name="Sibirny A.A."/>
            <person name="Slot J.C."/>
            <person name="Stielow J.B."/>
            <person name="Sun H."/>
            <person name="Kurtzman C.P."/>
            <person name="Blackwell M."/>
            <person name="Grigoriev I.V."/>
            <person name="Jeffries T.W."/>
        </authorList>
    </citation>
    <scope>NUCLEOTIDE SEQUENCE [LARGE SCALE GENOMIC DNA]</scope>
    <source>
        <strain evidence="7">DSM 1968</strain>
    </source>
</reference>
<evidence type="ECO:0000256" key="3">
    <source>
        <dbReference type="ARBA" id="ARBA00022676"/>
    </source>
</evidence>
<keyword evidence="3" id="KW-0328">Glycosyltransferase</keyword>
<gene>
    <name evidence="6" type="ORF">ASCRUDRAFT_29770</name>
</gene>
<evidence type="ECO:0000313" key="7">
    <source>
        <dbReference type="Proteomes" id="UP000095038"/>
    </source>
</evidence>
<dbReference type="AlphaFoldDB" id="A0A1D2VQ86"/>
<keyword evidence="5" id="KW-0961">Cell wall biogenesis/degradation</keyword>
<accession>A0A1D2VQ86</accession>
<keyword evidence="4" id="KW-0812">Transmembrane</keyword>